<keyword evidence="2" id="KW-1185">Reference proteome</keyword>
<dbReference type="Proteomes" id="UP001163603">
    <property type="component" value="Chromosome 12"/>
</dbReference>
<dbReference type="EMBL" id="CM047747">
    <property type="protein sequence ID" value="KAJ0018772.1"/>
    <property type="molecule type" value="Genomic_DNA"/>
</dbReference>
<evidence type="ECO:0000313" key="2">
    <source>
        <dbReference type="Proteomes" id="UP001163603"/>
    </source>
</evidence>
<evidence type="ECO:0000313" key="1">
    <source>
        <dbReference type="EMBL" id="KAJ0018772.1"/>
    </source>
</evidence>
<sequence length="95" mass="11025">MPPMSSPDDDEQGNIRARAPIEEDSKPNPLFMATEKGIVKIVKEILKFRLQLVEYKNHLKQNILHVAIKHRQKKIFDQVKMMKIPMTRTCIRTAG</sequence>
<gene>
    <name evidence="1" type="ORF">Pint_09757</name>
</gene>
<proteinExistence type="predicted"/>
<name>A0ACC0XLZ1_9ROSI</name>
<comment type="caution">
    <text evidence="1">The sequence shown here is derived from an EMBL/GenBank/DDBJ whole genome shotgun (WGS) entry which is preliminary data.</text>
</comment>
<organism evidence="1 2">
    <name type="scientific">Pistacia integerrima</name>
    <dbReference type="NCBI Taxonomy" id="434235"/>
    <lineage>
        <taxon>Eukaryota</taxon>
        <taxon>Viridiplantae</taxon>
        <taxon>Streptophyta</taxon>
        <taxon>Embryophyta</taxon>
        <taxon>Tracheophyta</taxon>
        <taxon>Spermatophyta</taxon>
        <taxon>Magnoliopsida</taxon>
        <taxon>eudicotyledons</taxon>
        <taxon>Gunneridae</taxon>
        <taxon>Pentapetalae</taxon>
        <taxon>rosids</taxon>
        <taxon>malvids</taxon>
        <taxon>Sapindales</taxon>
        <taxon>Anacardiaceae</taxon>
        <taxon>Pistacia</taxon>
    </lineage>
</organism>
<protein>
    <submittedName>
        <fullName evidence="1">Uncharacterized protein</fullName>
    </submittedName>
</protein>
<reference evidence="2" key="1">
    <citation type="journal article" date="2023" name="G3 (Bethesda)">
        <title>Genome assembly and association tests identify interacting loci associated with vigor, precocity, and sex in interspecific pistachio rootstocks.</title>
        <authorList>
            <person name="Palmer W."/>
            <person name="Jacygrad E."/>
            <person name="Sagayaradj S."/>
            <person name="Cavanaugh K."/>
            <person name="Han R."/>
            <person name="Bertier L."/>
            <person name="Beede B."/>
            <person name="Kafkas S."/>
            <person name="Golino D."/>
            <person name="Preece J."/>
            <person name="Michelmore R."/>
        </authorList>
    </citation>
    <scope>NUCLEOTIDE SEQUENCE [LARGE SCALE GENOMIC DNA]</scope>
</reference>
<accession>A0ACC0XLZ1</accession>